<dbReference type="Proteomes" id="UP001600888">
    <property type="component" value="Unassembled WGS sequence"/>
</dbReference>
<evidence type="ECO:0000256" key="1">
    <source>
        <dbReference type="SAM" id="MobiDB-lite"/>
    </source>
</evidence>
<evidence type="ECO:0000313" key="2">
    <source>
        <dbReference type="EMBL" id="KAL2285385.1"/>
    </source>
</evidence>
<comment type="caution">
    <text evidence="2">The sequence shown here is derived from an EMBL/GenBank/DDBJ whole genome shotgun (WGS) entry which is preliminary data.</text>
</comment>
<sequence>MQHKGINMQEPRLIGDSGRHPTFFGRPCDLGRGRSWSLLLRSVGWGEQAGQGSLALRSPPARTPDHLHKGQAMHNDPKLGL</sequence>
<reference evidence="2 3" key="1">
    <citation type="submission" date="2024-03" db="EMBL/GenBank/DDBJ databases">
        <title>A high-quality draft genome sequence of Diaporthe vaccinii, a causative agent of upright dieback and viscid rot disease in cranberry plants.</title>
        <authorList>
            <person name="Sarrasin M."/>
            <person name="Lang B.F."/>
            <person name="Burger G."/>
        </authorList>
    </citation>
    <scope>NUCLEOTIDE SEQUENCE [LARGE SCALE GENOMIC DNA]</scope>
    <source>
        <strain evidence="2 3">IS7</strain>
    </source>
</reference>
<feature type="region of interest" description="Disordered" evidence="1">
    <location>
        <begin position="51"/>
        <end position="81"/>
    </location>
</feature>
<accession>A0ABR4ESU6</accession>
<gene>
    <name evidence="2" type="ORF">FJTKL_08303</name>
</gene>
<proteinExistence type="predicted"/>
<keyword evidence="3" id="KW-1185">Reference proteome</keyword>
<name>A0ABR4ESU6_9PEZI</name>
<organism evidence="2 3">
    <name type="scientific">Diaporthe vaccinii</name>
    <dbReference type="NCBI Taxonomy" id="105482"/>
    <lineage>
        <taxon>Eukaryota</taxon>
        <taxon>Fungi</taxon>
        <taxon>Dikarya</taxon>
        <taxon>Ascomycota</taxon>
        <taxon>Pezizomycotina</taxon>
        <taxon>Sordariomycetes</taxon>
        <taxon>Sordariomycetidae</taxon>
        <taxon>Diaporthales</taxon>
        <taxon>Diaporthaceae</taxon>
        <taxon>Diaporthe</taxon>
        <taxon>Diaporthe eres species complex</taxon>
    </lineage>
</organism>
<evidence type="ECO:0000313" key="3">
    <source>
        <dbReference type="Proteomes" id="UP001600888"/>
    </source>
</evidence>
<feature type="region of interest" description="Disordered" evidence="1">
    <location>
        <begin position="1"/>
        <end position="20"/>
    </location>
</feature>
<protein>
    <submittedName>
        <fullName evidence="2">Uncharacterized protein</fullName>
    </submittedName>
</protein>
<dbReference type="EMBL" id="JBAWTH010000031">
    <property type="protein sequence ID" value="KAL2285385.1"/>
    <property type="molecule type" value="Genomic_DNA"/>
</dbReference>